<dbReference type="Gene3D" id="3.40.1190.20">
    <property type="match status" value="1"/>
</dbReference>
<dbReference type="InterPro" id="IPR011611">
    <property type="entry name" value="PfkB_dom"/>
</dbReference>
<dbReference type="SUPFAM" id="SSF53613">
    <property type="entry name" value="Ribokinase-like"/>
    <property type="match status" value="1"/>
</dbReference>
<evidence type="ECO:0000313" key="5">
    <source>
        <dbReference type="EMBL" id="RJK98406.1"/>
    </source>
</evidence>
<evidence type="ECO:0000256" key="2">
    <source>
        <dbReference type="ARBA" id="ARBA00022777"/>
    </source>
</evidence>
<name>A0A3A3ZBC5_9ACTN</name>
<feature type="region of interest" description="Disordered" evidence="3">
    <location>
        <begin position="358"/>
        <end position="380"/>
    </location>
</feature>
<comment type="caution">
    <text evidence="5">The sequence shown here is derived from an EMBL/GenBank/DDBJ whole genome shotgun (WGS) entry which is preliminary data.</text>
</comment>
<dbReference type="Proteomes" id="UP000265614">
    <property type="component" value="Unassembled WGS sequence"/>
</dbReference>
<dbReference type="GO" id="GO:0016301">
    <property type="term" value="F:kinase activity"/>
    <property type="evidence" value="ECO:0007669"/>
    <property type="project" value="UniProtKB-KW"/>
</dbReference>
<protein>
    <submittedName>
        <fullName evidence="5">Carbohydrate kinase family protein</fullName>
    </submittedName>
</protein>
<gene>
    <name evidence="5" type="ORF">D5H78_03425</name>
</gene>
<accession>A0A3A3ZBC5</accession>
<dbReference type="EMBL" id="QZEZ01000001">
    <property type="protein sequence ID" value="RJK98406.1"/>
    <property type="molecule type" value="Genomic_DNA"/>
</dbReference>
<dbReference type="Pfam" id="PF00294">
    <property type="entry name" value="PfkB"/>
    <property type="match status" value="1"/>
</dbReference>
<evidence type="ECO:0000313" key="6">
    <source>
        <dbReference type="Proteomes" id="UP000265614"/>
    </source>
</evidence>
<keyword evidence="1" id="KW-0808">Transferase</keyword>
<dbReference type="PANTHER" id="PTHR42774:SF3">
    <property type="entry name" value="KETOHEXOKINASE"/>
    <property type="match status" value="1"/>
</dbReference>
<reference evidence="5 6" key="1">
    <citation type="submission" date="2018-09" db="EMBL/GenBank/DDBJ databases">
        <title>YIM 75000 draft genome.</title>
        <authorList>
            <person name="Tang S."/>
            <person name="Feng Y."/>
        </authorList>
    </citation>
    <scope>NUCLEOTIDE SEQUENCE [LARGE SCALE GENOMIC DNA]</scope>
    <source>
        <strain evidence="5 6">YIM 75000</strain>
    </source>
</reference>
<proteinExistence type="predicted"/>
<sequence length="380" mass="39944">MRAVRERDAAAGRPEPQHDVFLAGTVFLDIVFTGLEHMPAAGTEVWAPGMGSSPGGVANLAIACSRLGLRTSLAAAFGDDYYAEFCYRTLQEQEGVDLSRSRRFGRWHTPVTVSMAVERDRSMVTHEHEPPLCAGHMIGDPPTSRAGFVDLGAPDPCGSAPDWVPQAAARGTLLFADVGWDPTGAWSPAVLDHLAGCHAFMPNAVEAMSYTRTGTPRAAVEALAGRTPLVVVTDGARGALAVDATTGERAQVPALQVDALDPTGAGDVFGAGVVLGTLAGWPLADRLAFAALCSGLAVQQFGGSLAAPGWGDIADWWHAVRDGDDRALRERYAFLDRVVPPGPVRAVRRAEATIAQRADLAEPDDLSEPDPSRPDLGGAP</sequence>
<organism evidence="5 6">
    <name type="scientific">Vallicoccus soli</name>
    <dbReference type="NCBI Taxonomy" id="2339232"/>
    <lineage>
        <taxon>Bacteria</taxon>
        <taxon>Bacillati</taxon>
        <taxon>Actinomycetota</taxon>
        <taxon>Actinomycetes</taxon>
        <taxon>Motilibacterales</taxon>
        <taxon>Vallicoccaceae</taxon>
        <taxon>Vallicoccus</taxon>
    </lineage>
</organism>
<evidence type="ECO:0000256" key="3">
    <source>
        <dbReference type="SAM" id="MobiDB-lite"/>
    </source>
</evidence>
<keyword evidence="2 5" id="KW-0418">Kinase</keyword>
<dbReference type="AlphaFoldDB" id="A0A3A3ZBC5"/>
<dbReference type="OrthoDB" id="9813569at2"/>
<dbReference type="InterPro" id="IPR029056">
    <property type="entry name" value="Ribokinase-like"/>
</dbReference>
<evidence type="ECO:0000259" key="4">
    <source>
        <dbReference type="Pfam" id="PF00294"/>
    </source>
</evidence>
<feature type="domain" description="Carbohydrate kinase PfkB" evidence="4">
    <location>
        <begin position="35"/>
        <end position="305"/>
    </location>
</feature>
<evidence type="ECO:0000256" key="1">
    <source>
        <dbReference type="ARBA" id="ARBA00022679"/>
    </source>
</evidence>
<dbReference type="InterPro" id="IPR002173">
    <property type="entry name" value="Carboh/pur_kinase_PfkB_CS"/>
</dbReference>
<dbReference type="InterPro" id="IPR052562">
    <property type="entry name" value="Ketohexokinase-related"/>
</dbReference>
<dbReference type="PROSITE" id="PS00584">
    <property type="entry name" value="PFKB_KINASES_2"/>
    <property type="match status" value="1"/>
</dbReference>
<keyword evidence="6" id="KW-1185">Reference proteome</keyword>
<dbReference type="PANTHER" id="PTHR42774">
    <property type="entry name" value="PHOSPHOTRANSFERASE SYSTEM TRANSPORT PROTEIN"/>
    <property type="match status" value="1"/>
</dbReference>